<dbReference type="RefSeq" id="WP_134762864.1">
    <property type="nucleotide sequence ID" value="NZ_SOZD01000004.1"/>
</dbReference>
<evidence type="ECO:0000313" key="3">
    <source>
        <dbReference type="EMBL" id="TFF21980.1"/>
    </source>
</evidence>
<dbReference type="OrthoDB" id="9988778at2"/>
<feature type="region of interest" description="Disordered" evidence="1">
    <location>
        <begin position="45"/>
        <end position="98"/>
    </location>
</feature>
<reference evidence="3 4" key="1">
    <citation type="submission" date="2019-03" db="EMBL/GenBank/DDBJ databases">
        <title>Jiella endophytica sp. nov., a novel endophytic bacterium isolated from root of Ficus microcarpa Linn. f.</title>
        <authorList>
            <person name="Tuo L."/>
        </authorList>
    </citation>
    <scope>NUCLEOTIDE SEQUENCE [LARGE SCALE GENOMIC DNA]</scope>
    <source>
        <strain evidence="3 4">CBS5Q-3</strain>
    </source>
</reference>
<feature type="compositionally biased region" description="Polar residues" evidence="1">
    <location>
        <begin position="51"/>
        <end position="60"/>
    </location>
</feature>
<dbReference type="Proteomes" id="UP000298179">
    <property type="component" value="Unassembled WGS sequence"/>
</dbReference>
<evidence type="ECO:0000256" key="2">
    <source>
        <dbReference type="SAM" id="SignalP"/>
    </source>
</evidence>
<evidence type="ECO:0008006" key="5">
    <source>
        <dbReference type="Google" id="ProtNLM"/>
    </source>
</evidence>
<keyword evidence="2" id="KW-0732">Signal</keyword>
<sequence>MKTLLTLAVALGGLAAAPVASNAAGLVPGSGADFTPAPKVETVTKARSDDNMTTSSTRTYGATRRLPVSAQQQKAESDSTVHQRPSILVPGSGADFSQ</sequence>
<organism evidence="3 4">
    <name type="scientific">Jiella endophytica</name>
    <dbReference type="NCBI Taxonomy" id="2558362"/>
    <lineage>
        <taxon>Bacteria</taxon>
        <taxon>Pseudomonadati</taxon>
        <taxon>Pseudomonadota</taxon>
        <taxon>Alphaproteobacteria</taxon>
        <taxon>Hyphomicrobiales</taxon>
        <taxon>Aurantimonadaceae</taxon>
        <taxon>Jiella</taxon>
    </lineage>
</organism>
<evidence type="ECO:0000313" key="4">
    <source>
        <dbReference type="Proteomes" id="UP000298179"/>
    </source>
</evidence>
<dbReference type="EMBL" id="SOZD01000004">
    <property type="protein sequence ID" value="TFF21980.1"/>
    <property type="molecule type" value="Genomic_DNA"/>
</dbReference>
<feature type="signal peptide" evidence="2">
    <location>
        <begin position="1"/>
        <end position="23"/>
    </location>
</feature>
<dbReference type="AlphaFoldDB" id="A0A4Y8RIN2"/>
<accession>A0A4Y8RIN2</accession>
<keyword evidence="4" id="KW-1185">Reference proteome</keyword>
<name>A0A4Y8RIN2_9HYPH</name>
<gene>
    <name evidence="3" type="ORF">E3C22_15125</name>
</gene>
<comment type="caution">
    <text evidence="3">The sequence shown here is derived from an EMBL/GenBank/DDBJ whole genome shotgun (WGS) entry which is preliminary data.</text>
</comment>
<proteinExistence type="predicted"/>
<feature type="chain" id="PRO_5021347560" description="DUF680 domain-containing protein" evidence="2">
    <location>
        <begin position="24"/>
        <end position="98"/>
    </location>
</feature>
<protein>
    <recommendedName>
        <fullName evidence="5">DUF680 domain-containing protein</fullName>
    </recommendedName>
</protein>
<evidence type="ECO:0000256" key="1">
    <source>
        <dbReference type="SAM" id="MobiDB-lite"/>
    </source>
</evidence>